<sequence length="192" mass="20390">MPSHSSTSLRRTGCRHCATCQALTTCSNQADMWPAGLQSPTVYYMLRELDLRIQSPGSGVQLGDAVVYVRAVQPGSQKPLRPTAFRFSTPASAPGAAAVPTQQCMRTPPPQLQQQRVKRIRVSQATAPASGNTTVATPPFGGFCFSTAAPLSVPARPHSPVVPWFWKSQGLPCPHQQFAAAVATCAAACRAC</sequence>
<evidence type="ECO:0000313" key="2">
    <source>
        <dbReference type="Proteomes" id="UP001055712"/>
    </source>
</evidence>
<dbReference type="AlphaFoldDB" id="A0A9D4TFD0"/>
<dbReference type="EMBL" id="SIDB01000013">
    <property type="protein sequence ID" value="KAI3424168.1"/>
    <property type="molecule type" value="Genomic_DNA"/>
</dbReference>
<reference evidence="1" key="2">
    <citation type="submission" date="2020-11" db="EMBL/GenBank/DDBJ databases">
        <authorList>
            <person name="Cecchin M."/>
            <person name="Marcolungo L."/>
            <person name="Rossato M."/>
            <person name="Girolomoni L."/>
            <person name="Cosentino E."/>
            <person name="Cuine S."/>
            <person name="Li-Beisson Y."/>
            <person name="Delledonne M."/>
            <person name="Ballottari M."/>
        </authorList>
    </citation>
    <scope>NUCLEOTIDE SEQUENCE</scope>
    <source>
        <strain evidence="1">211/11P</strain>
        <tissue evidence="1">Whole cell</tissue>
    </source>
</reference>
<organism evidence="1 2">
    <name type="scientific">Chlorella vulgaris</name>
    <name type="common">Green alga</name>
    <dbReference type="NCBI Taxonomy" id="3077"/>
    <lineage>
        <taxon>Eukaryota</taxon>
        <taxon>Viridiplantae</taxon>
        <taxon>Chlorophyta</taxon>
        <taxon>core chlorophytes</taxon>
        <taxon>Trebouxiophyceae</taxon>
        <taxon>Chlorellales</taxon>
        <taxon>Chlorellaceae</taxon>
        <taxon>Chlorella clade</taxon>
        <taxon>Chlorella</taxon>
    </lineage>
</organism>
<dbReference type="OrthoDB" id="515658at2759"/>
<proteinExistence type="predicted"/>
<dbReference type="Proteomes" id="UP001055712">
    <property type="component" value="Unassembled WGS sequence"/>
</dbReference>
<evidence type="ECO:0000313" key="1">
    <source>
        <dbReference type="EMBL" id="KAI3424168.1"/>
    </source>
</evidence>
<gene>
    <name evidence="1" type="ORF">D9Q98_009527</name>
</gene>
<keyword evidence="2" id="KW-1185">Reference proteome</keyword>
<accession>A0A9D4TFD0</accession>
<reference evidence="1" key="1">
    <citation type="journal article" date="2019" name="Plant J.">
        <title>Chlorella vulgaris genome assembly and annotation reveals the molecular basis for metabolic acclimation to high light conditions.</title>
        <authorList>
            <person name="Cecchin M."/>
            <person name="Marcolungo L."/>
            <person name="Rossato M."/>
            <person name="Girolomoni L."/>
            <person name="Cosentino E."/>
            <person name="Cuine S."/>
            <person name="Li-Beisson Y."/>
            <person name="Delledonne M."/>
            <person name="Ballottari M."/>
        </authorList>
    </citation>
    <scope>NUCLEOTIDE SEQUENCE</scope>
    <source>
        <strain evidence="1">211/11P</strain>
    </source>
</reference>
<protein>
    <submittedName>
        <fullName evidence="1">Uncharacterized protein</fullName>
    </submittedName>
</protein>
<comment type="caution">
    <text evidence="1">The sequence shown here is derived from an EMBL/GenBank/DDBJ whole genome shotgun (WGS) entry which is preliminary data.</text>
</comment>
<name>A0A9D4TFD0_CHLVU</name>